<evidence type="ECO:0000313" key="2">
    <source>
        <dbReference type="Proteomes" id="UP000015106"/>
    </source>
</evidence>
<reference evidence="1" key="2">
    <citation type="submission" date="2018-03" db="EMBL/GenBank/DDBJ databases">
        <title>The Triticum urartu genome reveals the dynamic nature of wheat genome evolution.</title>
        <authorList>
            <person name="Ling H."/>
            <person name="Ma B."/>
            <person name="Shi X."/>
            <person name="Liu H."/>
            <person name="Dong L."/>
            <person name="Sun H."/>
            <person name="Cao Y."/>
            <person name="Gao Q."/>
            <person name="Zheng S."/>
            <person name="Li Y."/>
            <person name="Yu Y."/>
            <person name="Du H."/>
            <person name="Qi M."/>
            <person name="Li Y."/>
            <person name="Yu H."/>
            <person name="Cui Y."/>
            <person name="Wang N."/>
            <person name="Chen C."/>
            <person name="Wu H."/>
            <person name="Zhao Y."/>
            <person name="Zhang J."/>
            <person name="Li Y."/>
            <person name="Zhou W."/>
            <person name="Zhang B."/>
            <person name="Hu W."/>
            <person name="Eijk M."/>
            <person name="Tang J."/>
            <person name="Witsenboer H."/>
            <person name="Zhao S."/>
            <person name="Li Z."/>
            <person name="Zhang A."/>
            <person name="Wang D."/>
            <person name="Liang C."/>
        </authorList>
    </citation>
    <scope>NUCLEOTIDE SEQUENCE [LARGE SCALE GENOMIC DNA]</scope>
    <source>
        <strain evidence="1">cv. G1812</strain>
    </source>
</reference>
<dbReference type="EnsemblPlants" id="TuG1812G0700002970.01.T02">
    <property type="protein sequence ID" value="TuG1812G0700002970.01.T02"/>
    <property type="gene ID" value="TuG1812G0700002970.01"/>
</dbReference>
<dbReference type="Gramene" id="TuG1812G0700002970.01.T02">
    <property type="protein sequence ID" value="TuG1812G0700002970.01.T02"/>
    <property type="gene ID" value="TuG1812G0700002970.01"/>
</dbReference>
<evidence type="ECO:0000313" key="1">
    <source>
        <dbReference type="EnsemblPlants" id="TuG1812G0700002970.01.T02"/>
    </source>
</evidence>
<proteinExistence type="predicted"/>
<organism evidence="1 2">
    <name type="scientific">Triticum urartu</name>
    <name type="common">Red wild einkorn</name>
    <name type="synonym">Crithodium urartu</name>
    <dbReference type="NCBI Taxonomy" id="4572"/>
    <lineage>
        <taxon>Eukaryota</taxon>
        <taxon>Viridiplantae</taxon>
        <taxon>Streptophyta</taxon>
        <taxon>Embryophyta</taxon>
        <taxon>Tracheophyta</taxon>
        <taxon>Spermatophyta</taxon>
        <taxon>Magnoliopsida</taxon>
        <taxon>Liliopsida</taxon>
        <taxon>Poales</taxon>
        <taxon>Poaceae</taxon>
        <taxon>BOP clade</taxon>
        <taxon>Pooideae</taxon>
        <taxon>Triticodae</taxon>
        <taxon>Triticeae</taxon>
        <taxon>Triticinae</taxon>
        <taxon>Triticum</taxon>
    </lineage>
</organism>
<accession>A0A8R7V7I1</accession>
<keyword evidence="2" id="KW-1185">Reference proteome</keyword>
<reference evidence="1" key="3">
    <citation type="submission" date="2022-06" db="UniProtKB">
        <authorList>
            <consortium name="EnsemblPlants"/>
        </authorList>
    </citation>
    <scope>IDENTIFICATION</scope>
</reference>
<sequence>MHVWQPTVWSTEEIRKQVPTRDEISGAGSLTHGDYHRNPLALGAPCTCAPERLLDGEVLGEGR</sequence>
<reference evidence="2" key="1">
    <citation type="journal article" date="2013" name="Nature">
        <title>Draft genome of the wheat A-genome progenitor Triticum urartu.</title>
        <authorList>
            <person name="Ling H.Q."/>
            <person name="Zhao S."/>
            <person name="Liu D."/>
            <person name="Wang J."/>
            <person name="Sun H."/>
            <person name="Zhang C."/>
            <person name="Fan H."/>
            <person name="Li D."/>
            <person name="Dong L."/>
            <person name="Tao Y."/>
            <person name="Gao C."/>
            <person name="Wu H."/>
            <person name="Li Y."/>
            <person name="Cui Y."/>
            <person name="Guo X."/>
            <person name="Zheng S."/>
            <person name="Wang B."/>
            <person name="Yu K."/>
            <person name="Liang Q."/>
            <person name="Yang W."/>
            <person name="Lou X."/>
            <person name="Chen J."/>
            <person name="Feng M."/>
            <person name="Jian J."/>
            <person name="Zhang X."/>
            <person name="Luo G."/>
            <person name="Jiang Y."/>
            <person name="Liu J."/>
            <person name="Wang Z."/>
            <person name="Sha Y."/>
            <person name="Zhang B."/>
            <person name="Wu H."/>
            <person name="Tang D."/>
            <person name="Shen Q."/>
            <person name="Xue P."/>
            <person name="Zou S."/>
            <person name="Wang X."/>
            <person name="Liu X."/>
            <person name="Wang F."/>
            <person name="Yang Y."/>
            <person name="An X."/>
            <person name="Dong Z."/>
            <person name="Zhang K."/>
            <person name="Zhang X."/>
            <person name="Luo M.C."/>
            <person name="Dvorak J."/>
            <person name="Tong Y."/>
            <person name="Wang J."/>
            <person name="Yang H."/>
            <person name="Li Z."/>
            <person name="Wang D."/>
            <person name="Zhang A."/>
            <person name="Wang J."/>
        </authorList>
    </citation>
    <scope>NUCLEOTIDE SEQUENCE</scope>
    <source>
        <strain evidence="2">cv. G1812</strain>
    </source>
</reference>
<name>A0A8R7V7I1_TRIUA</name>
<protein>
    <submittedName>
        <fullName evidence="1">Uncharacterized protein</fullName>
    </submittedName>
</protein>
<dbReference type="AlphaFoldDB" id="A0A8R7V7I1"/>
<dbReference type="Proteomes" id="UP000015106">
    <property type="component" value="Chromosome 7"/>
</dbReference>